<evidence type="ECO:0000313" key="3">
    <source>
        <dbReference type="EMBL" id="MEE6310150.1"/>
    </source>
</evidence>
<feature type="region of interest" description="Disordered" evidence="1">
    <location>
        <begin position="99"/>
        <end position="119"/>
    </location>
</feature>
<comment type="caution">
    <text evidence="3">The sequence shown here is derived from an EMBL/GenBank/DDBJ whole genome shotgun (WGS) entry which is preliminary data.</text>
</comment>
<reference evidence="3 4" key="1">
    <citation type="submission" date="2024-01" db="EMBL/GenBank/DDBJ databases">
        <title>Genome insights into Plantactinospora veratri sp. nov.</title>
        <authorList>
            <person name="Wang L."/>
        </authorList>
    </citation>
    <scope>NUCLEOTIDE SEQUENCE [LARGE SCALE GENOMIC DNA]</scope>
    <source>
        <strain evidence="3 4">NEAU-FHS4</strain>
    </source>
</reference>
<dbReference type="EMBL" id="JAZGQL010000022">
    <property type="protein sequence ID" value="MEE6310150.1"/>
    <property type="molecule type" value="Genomic_DNA"/>
</dbReference>
<name>A0ABU7SJK9_9ACTN</name>
<dbReference type="InterPro" id="IPR039721">
    <property type="entry name" value="C5-epimerase"/>
</dbReference>
<dbReference type="PANTHER" id="PTHR13174">
    <property type="entry name" value="D-GLUCURONYL C5-EPIMERASE"/>
    <property type="match status" value="1"/>
</dbReference>
<dbReference type="Pfam" id="PF06662">
    <property type="entry name" value="C5-epim_C"/>
    <property type="match status" value="1"/>
</dbReference>
<dbReference type="InterPro" id="IPR008928">
    <property type="entry name" value="6-hairpin_glycosidase_sf"/>
</dbReference>
<proteinExistence type="predicted"/>
<feature type="domain" description="D-glucuronyl C5-epimerase C-terminal" evidence="2">
    <location>
        <begin position="222"/>
        <end position="399"/>
    </location>
</feature>
<organism evidence="3 4">
    <name type="scientific">Plantactinospora veratri</name>
    <dbReference type="NCBI Taxonomy" id="1436122"/>
    <lineage>
        <taxon>Bacteria</taxon>
        <taxon>Bacillati</taxon>
        <taxon>Actinomycetota</taxon>
        <taxon>Actinomycetes</taxon>
        <taxon>Micromonosporales</taxon>
        <taxon>Micromonosporaceae</taxon>
        <taxon>Plantactinospora</taxon>
    </lineage>
</organism>
<dbReference type="PANTHER" id="PTHR13174:SF3">
    <property type="entry name" value="D-GLUCURONYL C5-EPIMERASE"/>
    <property type="match status" value="1"/>
</dbReference>
<dbReference type="Gene3D" id="1.50.10.20">
    <property type="match status" value="1"/>
</dbReference>
<gene>
    <name evidence="3" type="ORF">V1634_25270</name>
</gene>
<keyword evidence="4" id="KW-1185">Reference proteome</keyword>
<dbReference type="InterPro" id="IPR006311">
    <property type="entry name" value="TAT_signal"/>
</dbReference>
<dbReference type="PROSITE" id="PS51318">
    <property type="entry name" value="TAT"/>
    <property type="match status" value="1"/>
</dbReference>
<feature type="region of interest" description="Disordered" evidence="1">
    <location>
        <begin position="42"/>
        <end position="78"/>
    </location>
</feature>
<evidence type="ECO:0000256" key="1">
    <source>
        <dbReference type="SAM" id="MobiDB-lite"/>
    </source>
</evidence>
<sequence length="562" mass="61963">MSDRIPRAENPRSGRWSRRGVLGAGLAVGGAALLGDPAWARPVGVPGGQPPAPGKERLRPGAAFLGSPGPLIDPAREISPPLNPEALWDVPRLSAADARRLAPSTESTAGVASLSSSSSVPGVPFDFQYHPFEIRDLPDEIRPYYLRLAVPLEDTEPHDSTGVRMSIRNGQMYDHPVAQAQYGLALIEAHRITGNAEYLERAKKQAQRLVDRRVEHGGGWFFPYPFEFVLHGTNERYAPPWYSMMAQGQALSLFCRLYKLTGAGIWLAALNGAFASYLVTPVAGRPWGVYVVDGRLWLEEYAHPQRISGDLTYNGHNFSLFGLWDFFVLTGDERAKVLLQGALTTMRDVYADIRNRHWRSKYCLRHGSDANTYHTIHMTQHICCYAITGDTIFAQIAELYYTDFPPHGVAGPVTFQPGQHTGYRFDSAGAVTASKTITLSRRSSAPSAARLKILRQEGIWYEITAGSLAGYYLEELRQHSYMTGEAAPMGYRILRPATVAQAPLTLYTITSGDSMSSVVSDYQLNDPINLDRRTVVNGVAHVRLGDGDHAGWFAGYTAVNRI</sequence>
<dbReference type="SUPFAM" id="SSF48208">
    <property type="entry name" value="Six-hairpin glycosidases"/>
    <property type="match status" value="1"/>
</dbReference>
<accession>A0ABU7SJK9</accession>
<dbReference type="InterPro" id="IPR010598">
    <property type="entry name" value="C5-epim_C"/>
</dbReference>
<dbReference type="Proteomes" id="UP001339911">
    <property type="component" value="Unassembled WGS sequence"/>
</dbReference>
<evidence type="ECO:0000313" key="4">
    <source>
        <dbReference type="Proteomes" id="UP001339911"/>
    </source>
</evidence>
<dbReference type="RefSeq" id="WP_331210382.1">
    <property type="nucleotide sequence ID" value="NZ_JAZGQL010000022.1"/>
</dbReference>
<evidence type="ECO:0000259" key="2">
    <source>
        <dbReference type="Pfam" id="PF06662"/>
    </source>
</evidence>
<protein>
    <submittedName>
        <fullName evidence="3">D-glucuronyl C5-epimerase family protein</fullName>
    </submittedName>
</protein>